<dbReference type="CDD" id="cd17574">
    <property type="entry name" value="REC_OmpR"/>
    <property type="match status" value="1"/>
</dbReference>
<evidence type="ECO:0000256" key="5">
    <source>
        <dbReference type="ARBA" id="ARBA00023163"/>
    </source>
</evidence>
<dbReference type="InterPro" id="IPR011006">
    <property type="entry name" value="CheY-like_superfamily"/>
</dbReference>
<dbReference type="GO" id="GO:0000155">
    <property type="term" value="F:phosphorelay sensor kinase activity"/>
    <property type="evidence" value="ECO:0007669"/>
    <property type="project" value="TreeGrafter"/>
</dbReference>
<dbReference type="InterPro" id="IPR001789">
    <property type="entry name" value="Sig_transdc_resp-reg_receiver"/>
</dbReference>
<keyword evidence="4" id="KW-0238">DNA-binding</keyword>
<dbReference type="PANTHER" id="PTHR43547:SF2">
    <property type="entry name" value="HYBRID SIGNAL TRANSDUCTION HISTIDINE KINASE C"/>
    <property type="match status" value="1"/>
</dbReference>
<keyword evidence="3" id="KW-0805">Transcription regulation</keyword>
<dbReference type="Gene3D" id="3.30.565.10">
    <property type="entry name" value="Histidine kinase-like ATPase, C-terminal domain"/>
    <property type="match status" value="1"/>
</dbReference>
<dbReference type="Pfam" id="PF00072">
    <property type="entry name" value="Response_reg"/>
    <property type="match status" value="1"/>
</dbReference>
<keyword evidence="2" id="KW-0902">Two-component regulatory system</keyword>
<evidence type="ECO:0000256" key="2">
    <source>
        <dbReference type="ARBA" id="ARBA00023012"/>
    </source>
</evidence>
<dbReference type="SUPFAM" id="SSF55874">
    <property type="entry name" value="ATPase domain of HSP90 chaperone/DNA topoisomerase II/histidine kinase"/>
    <property type="match status" value="1"/>
</dbReference>
<protein>
    <submittedName>
        <fullName evidence="8">Response regulator receiver domain-containing protein</fullName>
    </submittedName>
</protein>
<feature type="modified residue" description="4-aspartylphosphate" evidence="6">
    <location>
        <position position="135"/>
    </location>
</feature>
<dbReference type="FunFam" id="3.40.50.2300:FF:000001">
    <property type="entry name" value="DNA-binding response regulator PhoB"/>
    <property type="match status" value="1"/>
</dbReference>
<evidence type="ECO:0000259" key="7">
    <source>
        <dbReference type="PROSITE" id="PS50110"/>
    </source>
</evidence>
<dbReference type="Proteomes" id="UP000198432">
    <property type="component" value="Unassembled WGS sequence"/>
</dbReference>
<sequence length="204" mass="22605">MACDQGAVLIPGLAVRAGFLGGAPLSSKEELCTQPLCLCPLALCKKIIKSHQGRLWVANESGKGARFSFTLPLKHKTMSKEKEKLKVLVVDDEPSILMPLEFLMRKNGYQVFIARNGVEAMESVNRELPKVVVLDIMMPEMDGYEVCRHIRGKPEMSGAKVIFLSAKTKEADIKKGYAVGADLYILKPFSTRFLMEKIKDLTAC</sequence>
<name>A0A239E769_9BACT</name>
<dbReference type="EMBL" id="FZOQ01000006">
    <property type="protein sequence ID" value="SNS40281.1"/>
    <property type="molecule type" value="Genomic_DNA"/>
</dbReference>
<reference evidence="9" key="1">
    <citation type="submission" date="2017-06" db="EMBL/GenBank/DDBJ databases">
        <authorList>
            <person name="Varghese N."/>
            <person name="Submissions S."/>
        </authorList>
    </citation>
    <scope>NUCLEOTIDE SEQUENCE [LARGE SCALE GENOMIC DNA]</scope>
    <source>
        <strain evidence="9">NKM1</strain>
    </source>
</reference>
<keyword evidence="9" id="KW-1185">Reference proteome</keyword>
<accession>A0A239E769</accession>
<proteinExistence type="predicted"/>
<evidence type="ECO:0000313" key="8">
    <source>
        <dbReference type="EMBL" id="SNS40281.1"/>
    </source>
</evidence>
<dbReference type="SMART" id="SM00448">
    <property type="entry name" value="REC"/>
    <property type="match status" value="1"/>
</dbReference>
<evidence type="ECO:0000256" key="6">
    <source>
        <dbReference type="PROSITE-ProRule" id="PRU00169"/>
    </source>
</evidence>
<evidence type="ECO:0000256" key="4">
    <source>
        <dbReference type="ARBA" id="ARBA00023125"/>
    </source>
</evidence>
<evidence type="ECO:0000313" key="9">
    <source>
        <dbReference type="Proteomes" id="UP000198432"/>
    </source>
</evidence>
<organism evidence="8 9">
    <name type="scientific">Pontibacter ummariensis</name>
    <dbReference type="NCBI Taxonomy" id="1610492"/>
    <lineage>
        <taxon>Bacteria</taxon>
        <taxon>Pseudomonadati</taxon>
        <taxon>Bacteroidota</taxon>
        <taxon>Cytophagia</taxon>
        <taxon>Cytophagales</taxon>
        <taxon>Hymenobacteraceae</taxon>
        <taxon>Pontibacter</taxon>
    </lineage>
</organism>
<dbReference type="SUPFAM" id="SSF52172">
    <property type="entry name" value="CheY-like"/>
    <property type="match status" value="1"/>
</dbReference>
<dbReference type="InterPro" id="IPR036890">
    <property type="entry name" value="HATPase_C_sf"/>
</dbReference>
<dbReference type="GO" id="GO:0003677">
    <property type="term" value="F:DNA binding"/>
    <property type="evidence" value="ECO:0007669"/>
    <property type="project" value="UniProtKB-KW"/>
</dbReference>
<evidence type="ECO:0000256" key="1">
    <source>
        <dbReference type="ARBA" id="ARBA00022553"/>
    </source>
</evidence>
<dbReference type="PANTHER" id="PTHR43547">
    <property type="entry name" value="TWO-COMPONENT HISTIDINE KINASE"/>
    <property type="match status" value="1"/>
</dbReference>
<dbReference type="Gene3D" id="3.40.50.2300">
    <property type="match status" value="1"/>
</dbReference>
<feature type="domain" description="Response regulatory" evidence="7">
    <location>
        <begin position="86"/>
        <end position="202"/>
    </location>
</feature>
<keyword evidence="5" id="KW-0804">Transcription</keyword>
<dbReference type="PROSITE" id="PS50110">
    <property type="entry name" value="RESPONSE_REGULATORY"/>
    <property type="match status" value="1"/>
</dbReference>
<evidence type="ECO:0000256" key="3">
    <source>
        <dbReference type="ARBA" id="ARBA00023015"/>
    </source>
</evidence>
<dbReference type="AlphaFoldDB" id="A0A239E769"/>
<gene>
    <name evidence="8" type="ORF">SAMN06296052_10624</name>
</gene>
<keyword evidence="1 6" id="KW-0597">Phosphoprotein</keyword>